<keyword evidence="7" id="KW-0458">Lysosome</keyword>
<dbReference type="GO" id="GO:0005765">
    <property type="term" value="C:lysosomal membrane"/>
    <property type="evidence" value="ECO:0007669"/>
    <property type="project" value="UniProtKB-SubCell"/>
</dbReference>
<evidence type="ECO:0000256" key="14">
    <source>
        <dbReference type="ARBA" id="ARBA00048915"/>
    </source>
</evidence>
<dbReference type="Proteomes" id="UP000694546">
    <property type="component" value="Chromosome 2"/>
</dbReference>
<evidence type="ECO:0000256" key="3">
    <source>
        <dbReference type="ARBA" id="ARBA00022692"/>
    </source>
</evidence>
<dbReference type="Gene3D" id="1.20.1250.20">
    <property type="entry name" value="MFS general substrate transporter like domains"/>
    <property type="match status" value="1"/>
</dbReference>
<keyword evidence="18" id="KW-1185">Reference proteome</keyword>
<comment type="similarity">
    <text evidence="8">Belongs to the major facilitator superfamily. Spinster (TC 2.A.1.49) family.</text>
</comment>
<accession>A0A8C5CPG5</accession>
<dbReference type="SUPFAM" id="SSF103473">
    <property type="entry name" value="MFS general substrate transporter"/>
    <property type="match status" value="1"/>
</dbReference>
<evidence type="ECO:0000256" key="2">
    <source>
        <dbReference type="ARBA" id="ARBA00022448"/>
    </source>
</evidence>
<evidence type="ECO:0000313" key="18">
    <source>
        <dbReference type="Proteomes" id="UP000694546"/>
    </source>
</evidence>
<evidence type="ECO:0000256" key="5">
    <source>
        <dbReference type="ARBA" id="ARBA00023055"/>
    </source>
</evidence>
<dbReference type="GeneTree" id="ENSGT00390000005976"/>
<dbReference type="InterPro" id="IPR044770">
    <property type="entry name" value="MFS_spinster-like"/>
</dbReference>
<evidence type="ECO:0000256" key="6">
    <source>
        <dbReference type="ARBA" id="ARBA00023136"/>
    </source>
</evidence>
<evidence type="ECO:0000256" key="11">
    <source>
        <dbReference type="ARBA" id="ARBA00039482"/>
    </source>
</evidence>
<feature type="transmembrane region" description="Helical" evidence="15">
    <location>
        <begin position="114"/>
        <end position="134"/>
    </location>
</feature>
<evidence type="ECO:0000256" key="1">
    <source>
        <dbReference type="ARBA" id="ARBA00004155"/>
    </source>
</evidence>
<dbReference type="GO" id="GO:0006869">
    <property type="term" value="P:lipid transport"/>
    <property type="evidence" value="ECO:0007669"/>
    <property type="project" value="UniProtKB-KW"/>
</dbReference>
<evidence type="ECO:0000256" key="10">
    <source>
        <dbReference type="ARBA" id="ARBA00036238"/>
    </source>
</evidence>
<feature type="transmembrane region" description="Helical" evidence="15">
    <location>
        <begin position="54"/>
        <end position="72"/>
    </location>
</feature>
<comment type="catalytic activity">
    <reaction evidence="13">
        <text>a 1-O-(1Z-alkenyl)-sn-glycero-3-phosphocholine(out) + H(+)(out) = a 1-O-(1Z-alkenyl)-sn-glycero-3-phosphocholine(in) + H(+)(in)</text>
        <dbReference type="Rhea" id="RHEA:74447"/>
        <dbReference type="ChEBI" id="CHEBI:15378"/>
        <dbReference type="ChEBI" id="CHEBI:77287"/>
    </reaction>
</comment>
<evidence type="ECO:0000256" key="8">
    <source>
        <dbReference type="ARBA" id="ARBA00024338"/>
    </source>
</evidence>
<sequence>TSRFPLPQGVLPDIENYFGISDGNSGLLQTVFVCSYMLLAPCFGYLGDRYNRKWIMLVGISFWSLVTLASSYTPKNSFWALLLTRGLVGVGEASYSTIAPTIIADLYVKEKRTVMLSVFYFAIPVGSGLGYIVGSSVDKLAGDWHWALRVTPGLGLLAVLMLLFVVKEPKRGGVEARPEHQLQRTSWLADMKSLSRNWSFMLSTFGFTAVAFVTGSLALWAPTFLYRAGIFTGEKPPCVSANCDNSDSLYFGIVTCVTGVLGVTSGMLVSRSLRKRTQRADPLVCAAGLLLSAPFLFLAIVFAQSSTVATYVSFLSDWFHLVVIGSDWFSLQYVVVPTRRSTAAAFQIVLSHCLGDAGSPYLIGVVSDSLRKRDSYLWQFRSLQVSLMLCSFVAVVGGGFFLATALFIEGDRNRADNYSPSGEEGYCNRRPFD</sequence>
<evidence type="ECO:0000256" key="9">
    <source>
        <dbReference type="ARBA" id="ARBA00035932"/>
    </source>
</evidence>
<evidence type="ECO:0000256" key="13">
    <source>
        <dbReference type="ARBA" id="ARBA00047765"/>
    </source>
</evidence>
<feature type="transmembrane region" description="Helical" evidence="15">
    <location>
        <begin position="318"/>
        <end position="336"/>
    </location>
</feature>
<keyword evidence="4 15" id="KW-1133">Transmembrane helix</keyword>
<feature type="transmembrane region" description="Helical" evidence="15">
    <location>
        <begin position="200"/>
        <end position="221"/>
    </location>
</feature>
<feature type="transmembrane region" description="Helical" evidence="15">
    <location>
        <begin position="146"/>
        <end position="166"/>
    </location>
</feature>
<evidence type="ECO:0000256" key="4">
    <source>
        <dbReference type="ARBA" id="ARBA00022989"/>
    </source>
</evidence>
<comment type="subcellular location">
    <subcellularLocation>
        <location evidence="1">Lysosome membrane</location>
        <topology evidence="1">Multi-pass membrane protein</topology>
    </subcellularLocation>
</comment>
<feature type="transmembrane region" description="Helical" evidence="15">
    <location>
        <begin position="343"/>
        <end position="363"/>
    </location>
</feature>
<name>A0A8C5CPG5_GADMO</name>
<dbReference type="CDD" id="cd17328">
    <property type="entry name" value="MFS_spinster_like"/>
    <property type="match status" value="1"/>
</dbReference>
<gene>
    <name evidence="17" type="primary">spns1</name>
</gene>
<dbReference type="AlphaFoldDB" id="A0A8C5CPG5"/>
<keyword evidence="3 15" id="KW-0812">Transmembrane</keyword>
<comment type="catalytic activity">
    <reaction evidence="9">
        <text>a 1-acyl-sn-glycero-3-phosphocholine(out) + H(+)(out) = a 1-acyl-sn-glycero-3-phosphocholine(in) + H(+)(in)</text>
        <dbReference type="Rhea" id="RHEA:74435"/>
        <dbReference type="ChEBI" id="CHEBI:15378"/>
        <dbReference type="ChEBI" id="CHEBI:58168"/>
    </reaction>
</comment>
<feature type="transmembrane region" description="Helical" evidence="15">
    <location>
        <begin position="27"/>
        <end position="47"/>
    </location>
</feature>
<keyword evidence="5" id="KW-0445">Lipid transport</keyword>
<dbReference type="PANTHER" id="PTHR23505:SF13">
    <property type="entry name" value="PROTEIN SPINSTER HOMOLOG 1"/>
    <property type="match status" value="1"/>
</dbReference>
<dbReference type="InterPro" id="IPR036259">
    <property type="entry name" value="MFS_trans_sf"/>
</dbReference>
<evidence type="ECO:0000256" key="12">
    <source>
        <dbReference type="ARBA" id="ARBA00041462"/>
    </source>
</evidence>
<evidence type="ECO:0000313" key="17">
    <source>
        <dbReference type="Ensembl" id="ENSGMOP00000064162.1"/>
    </source>
</evidence>
<evidence type="ECO:0000259" key="16">
    <source>
        <dbReference type="PROSITE" id="PS50850"/>
    </source>
</evidence>
<feature type="transmembrane region" description="Helical" evidence="15">
    <location>
        <begin position="282"/>
        <end position="303"/>
    </location>
</feature>
<reference evidence="17" key="1">
    <citation type="submission" date="2025-08" db="UniProtKB">
        <authorList>
            <consortium name="Ensembl"/>
        </authorList>
    </citation>
    <scope>IDENTIFICATION</scope>
</reference>
<dbReference type="GO" id="GO:0022857">
    <property type="term" value="F:transmembrane transporter activity"/>
    <property type="evidence" value="ECO:0007669"/>
    <property type="project" value="InterPro"/>
</dbReference>
<dbReference type="InterPro" id="IPR011701">
    <property type="entry name" value="MFS"/>
</dbReference>
<reference evidence="17" key="2">
    <citation type="submission" date="2025-09" db="UniProtKB">
        <authorList>
            <consortium name="Ensembl"/>
        </authorList>
    </citation>
    <scope>IDENTIFICATION</scope>
</reference>
<dbReference type="InterPro" id="IPR020846">
    <property type="entry name" value="MFS_dom"/>
</dbReference>
<keyword evidence="2" id="KW-0813">Transport</keyword>
<proteinExistence type="inferred from homology"/>
<dbReference type="PANTHER" id="PTHR23505">
    <property type="entry name" value="SPINSTER"/>
    <property type="match status" value="1"/>
</dbReference>
<comment type="catalytic activity">
    <reaction evidence="10">
        <text>a 1-acyl-sn-glycero-3-phosphoethanolamine(out) + H(+)(out) = a 1-acyl-sn-glycero-3-phosphoethanolamine(in) + H(+)(in)</text>
        <dbReference type="Rhea" id="RHEA:74439"/>
        <dbReference type="ChEBI" id="CHEBI:15378"/>
        <dbReference type="ChEBI" id="CHEBI:64381"/>
    </reaction>
</comment>
<keyword evidence="6 15" id="KW-0472">Membrane</keyword>
<feature type="transmembrane region" description="Helical" evidence="15">
    <location>
        <begin position="383"/>
        <end position="408"/>
    </location>
</feature>
<evidence type="ECO:0000256" key="15">
    <source>
        <dbReference type="SAM" id="Phobius"/>
    </source>
</evidence>
<comment type="catalytic activity">
    <reaction evidence="14">
        <text>a 1-O-(1Z-alkenyl)-sn-glycero-3-phosphoethanolamine(out) + H(+)(out) = a 1-O-(1Z-alkenyl)-sn-glycero-3-phosphoethanolamine(in) + H(+)(in)</text>
        <dbReference type="Rhea" id="RHEA:74455"/>
        <dbReference type="ChEBI" id="CHEBI:15378"/>
        <dbReference type="ChEBI" id="CHEBI:77288"/>
    </reaction>
</comment>
<feature type="transmembrane region" description="Helical" evidence="15">
    <location>
        <begin position="78"/>
        <end position="102"/>
    </location>
</feature>
<dbReference type="PROSITE" id="PS50850">
    <property type="entry name" value="MFS"/>
    <property type="match status" value="1"/>
</dbReference>
<protein>
    <recommendedName>
        <fullName evidence="11">Protein spinster homolog 1</fullName>
    </recommendedName>
    <alternativeName>
        <fullName evidence="12">Spns1</fullName>
    </alternativeName>
</protein>
<feature type="transmembrane region" description="Helical" evidence="15">
    <location>
        <begin position="249"/>
        <end position="270"/>
    </location>
</feature>
<feature type="domain" description="Major facilitator superfamily (MFS) profile" evidence="16">
    <location>
        <begin position="1"/>
        <end position="409"/>
    </location>
</feature>
<evidence type="ECO:0000256" key="7">
    <source>
        <dbReference type="ARBA" id="ARBA00023228"/>
    </source>
</evidence>
<organism evidence="17 18">
    <name type="scientific">Gadus morhua</name>
    <name type="common">Atlantic cod</name>
    <dbReference type="NCBI Taxonomy" id="8049"/>
    <lineage>
        <taxon>Eukaryota</taxon>
        <taxon>Metazoa</taxon>
        <taxon>Chordata</taxon>
        <taxon>Craniata</taxon>
        <taxon>Vertebrata</taxon>
        <taxon>Euteleostomi</taxon>
        <taxon>Actinopterygii</taxon>
        <taxon>Neopterygii</taxon>
        <taxon>Teleostei</taxon>
        <taxon>Neoteleostei</taxon>
        <taxon>Acanthomorphata</taxon>
        <taxon>Zeiogadaria</taxon>
        <taxon>Gadariae</taxon>
        <taxon>Gadiformes</taxon>
        <taxon>Gadoidei</taxon>
        <taxon>Gadidae</taxon>
        <taxon>Gadus</taxon>
    </lineage>
</organism>
<dbReference type="Pfam" id="PF07690">
    <property type="entry name" value="MFS_1"/>
    <property type="match status" value="1"/>
</dbReference>
<dbReference type="Ensembl" id="ENSGMOT00000044959.1">
    <property type="protein sequence ID" value="ENSGMOP00000064162.1"/>
    <property type="gene ID" value="ENSGMOG00000000310.2"/>
</dbReference>